<proteinExistence type="predicted"/>
<dbReference type="STRING" id="1774968.AUC68_08270"/>
<evidence type="ECO:0000313" key="3">
    <source>
        <dbReference type="Proteomes" id="UP000094501"/>
    </source>
</evidence>
<dbReference type="Pfam" id="PF11836">
    <property type="entry name" value="Phage_TAC_11"/>
    <property type="match status" value="1"/>
</dbReference>
<comment type="caution">
    <text evidence="2">The sequence shown here is derived from an EMBL/GenBank/DDBJ whole genome shotgun (WGS) entry which is preliminary data.</text>
</comment>
<name>A0A1E3VYS0_9HYPH</name>
<evidence type="ECO:0000256" key="1">
    <source>
        <dbReference type="SAM" id="MobiDB-lite"/>
    </source>
</evidence>
<accession>A0A1E3VYS0</accession>
<dbReference type="RefSeq" id="WP_069438166.1">
    <property type="nucleotide sequence ID" value="NZ_LPWG01000013.1"/>
</dbReference>
<dbReference type="EMBL" id="LPWG01000013">
    <property type="protein sequence ID" value="ODR98705.1"/>
    <property type="molecule type" value="Genomic_DNA"/>
</dbReference>
<gene>
    <name evidence="2" type="ORF">AUC68_08270</name>
</gene>
<evidence type="ECO:0000313" key="2">
    <source>
        <dbReference type="EMBL" id="ODR98705.1"/>
    </source>
</evidence>
<dbReference type="InterPro" id="IPR021791">
    <property type="entry name" value="Phage_TAC_11"/>
</dbReference>
<sequence length="130" mass="13554">MVNLHRGEIEAVLDGKSYRLCLTLGALAELEHAFGEDDMLAVAERFEAGRIAAADAIRMIGAGLRGAGYDIDDGAVGAMRIEGGAAGVVDIVARLLAATFTALRDTGEDVDHSEDNAQSEGGLPLDRQTA</sequence>
<reference evidence="2 3" key="1">
    <citation type="journal article" date="2016" name="Environ. Microbiol.">
        <title>New Methyloceanibacter diversity from North Sea sediments includes methanotroph containing solely the soluble methane monooxygenase.</title>
        <authorList>
            <person name="Vekeman B."/>
            <person name="Kerckhof F.M."/>
            <person name="Cremers G."/>
            <person name="de Vos P."/>
            <person name="Vandamme P."/>
            <person name="Boon N."/>
            <person name="Op den Camp H.J."/>
            <person name="Heylen K."/>
        </authorList>
    </citation>
    <scope>NUCLEOTIDE SEQUENCE [LARGE SCALE GENOMIC DNA]</scope>
    <source>
        <strain evidence="2 3">R-67174</strain>
    </source>
</reference>
<dbReference type="Proteomes" id="UP000094501">
    <property type="component" value="Unassembled WGS sequence"/>
</dbReference>
<feature type="region of interest" description="Disordered" evidence="1">
    <location>
        <begin position="107"/>
        <end position="130"/>
    </location>
</feature>
<keyword evidence="3" id="KW-1185">Reference proteome</keyword>
<protein>
    <submittedName>
        <fullName evidence="2">Transfer Agent</fullName>
    </submittedName>
</protein>
<organism evidence="2 3">
    <name type="scientific">Methyloceanibacter methanicus</name>
    <dbReference type="NCBI Taxonomy" id="1774968"/>
    <lineage>
        <taxon>Bacteria</taxon>
        <taxon>Pseudomonadati</taxon>
        <taxon>Pseudomonadota</taxon>
        <taxon>Alphaproteobacteria</taxon>
        <taxon>Hyphomicrobiales</taxon>
        <taxon>Hyphomicrobiaceae</taxon>
        <taxon>Methyloceanibacter</taxon>
    </lineage>
</organism>
<dbReference type="AlphaFoldDB" id="A0A1E3VYS0"/>
<dbReference type="OrthoDB" id="7206814at2"/>